<protein>
    <recommendedName>
        <fullName evidence="3">Class I SAM-dependent methyltransferase</fullName>
    </recommendedName>
</protein>
<dbReference type="AlphaFoldDB" id="G0J4R5"/>
<dbReference type="EMBL" id="CP002955">
    <property type="protein sequence ID" value="AEL25295.1"/>
    <property type="molecule type" value="Genomic_DNA"/>
</dbReference>
<evidence type="ECO:0008006" key="3">
    <source>
        <dbReference type="Google" id="ProtNLM"/>
    </source>
</evidence>
<dbReference type="SUPFAM" id="SSF53335">
    <property type="entry name" value="S-adenosyl-L-methionine-dependent methyltransferases"/>
    <property type="match status" value="1"/>
</dbReference>
<dbReference type="KEGG" id="cmr:Cycma_1533"/>
<dbReference type="RefSeq" id="WP_014019590.1">
    <property type="nucleotide sequence ID" value="NC_015914.1"/>
</dbReference>
<dbReference type="InterPro" id="IPR029063">
    <property type="entry name" value="SAM-dependent_MTases_sf"/>
</dbReference>
<proteinExistence type="predicted"/>
<sequence length="208" mass="23814">MNIPKLYKKFHVDKEHTSIGLFVALNAKYSINKVFYPGSHVHITPSLVFREVIYADSFKNTFKFFEDPETIAFLVANKRYEEEAIFRFYQQDYERSFEGLGNDFDLVISQYAGFVGQAVKSYLKIGGLLVCNNSHGDASLASLDPSYQLIAVYKRLADDKFTISAENLEDYMIPKNGVLPIREDIITKRRGIAYTKSPSGYIFKEVKD</sequence>
<dbReference type="OrthoDB" id="2086922at2"/>
<organism evidence="1 2">
    <name type="scientific">Cyclobacterium marinum (strain ATCC 25205 / DSM 745 / LMG 13164 / NCIMB 1802)</name>
    <name type="common">Flectobacillus marinus</name>
    <dbReference type="NCBI Taxonomy" id="880070"/>
    <lineage>
        <taxon>Bacteria</taxon>
        <taxon>Pseudomonadati</taxon>
        <taxon>Bacteroidota</taxon>
        <taxon>Cytophagia</taxon>
        <taxon>Cytophagales</taxon>
        <taxon>Cyclobacteriaceae</taxon>
        <taxon>Cyclobacterium</taxon>
    </lineage>
</organism>
<keyword evidence="2" id="KW-1185">Reference proteome</keyword>
<reference evidence="2" key="1">
    <citation type="submission" date="2011-07" db="EMBL/GenBank/DDBJ databases">
        <title>The complete genome of Cyclobacterium marinum DSM 745.</title>
        <authorList>
            <person name="Lucas S."/>
            <person name="Han J."/>
            <person name="Lapidus A."/>
            <person name="Bruce D."/>
            <person name="Goodwin L."/>
            <person name="Pitluck S."/>
            <person name="Peters L."/>
            <person name="Kyrpides N."/>
            <person name="Mavromatis K."/>
            <person name="Ivanova N."/>
            <person name="Ovchinnikova G."/>
            <person name="Chertkov O."/>
            <person name="Detter J.C."/>
            <person name="Tapia R."/>
            <person name="Han C."/>
            <person name="Land M."/>
            <person name="Hauser L."/>
            <person name="Markowitz V."/>
            <person name="Cheng J.-F."/>
            <person name="Hugenholtz P."/>
            <person name="Woyke T."/>
            <person name="Wu D."/>
            <person name="Tindall B."/>
            <person name="Schuetze A."/>
            <person name="Brambilla E."/>
            <person name="Klenk H.-P."/>
            <person name="Eisen J.A."/>
        </authorList>
    </citation>
    <scope>NUCLEOTIDE SEQUENCE [LARGE SCALE GENOMIC DNA]</scope>
    <source>
        <strain evidence="2">ATCC 25205 / DSM 745 / LMG 13164 / NCIMB 1802</strain>
    </source>
</reference>
<dbReference type="eggNOG" id="ENOG5032RR1">
    <property type="taxonomic scope" value="Bacteria"/>
</dbReference>
<accession>G0J4R5</accession>
<dbReference type="STRING" id="880070.Cycma_1533"/>
<gene>
    <name evidence="1" type="ordered locus">Cycma_1533</name>
</gene>
<dbReference type="HOGENOM" id="CLU_1319174_0_0_10"/>
<name>G0J4R5_CYCMS</name>
<evidence type="ECO:0000313" key="1">
    <source>
        <dbReference type="EMBL" id="AEL25295.1"/>
    </source>
</evidence>
<dbReference type="Proteomes" id="UP000001635">
    <property type="component" value="Chromosome"/>
</dbReference>
<evidence type="ECO:0000313" key="2">
    <source>
        <dbReference type="Proteomes" id="UP000001635"/>
    </source>
</evidence>